<feature type="transmembrane region" description="Helical" evidence="5">
    <location>
        <begin position="234"/>
        <end position="255"/>
    </location>
</feature>
<name>A0ABZ0CW47_9BURK</name>
<evidence type="ECO:0000313" key="7">
    <source>
        <dbReference type="Proteomes" id="UP001303946"/>
    </source>
</evidence>
<feature type="transmembrane region" description="Helical" evidence="5">
    <location>
        <begin position="198"/>
        <end position="228"/>
    </location>
</feature>
<keyword evidence="3 5" id="KW-1133">Transmembrane helix</keyword>
<dbReference type="Pfam" id="PF07264">
    <property type="entry name" value="EI24"/>
    <property type="match status" value="1"/>
</dbReference>
<evidence type="ECO:0000256" key="5">
    <source>
        <dbReference type="SAM" id="Phobius"/>
    </source>
</evidence>
<dbReference type="InterPro" id="IPR059112">
    <property type="entry name" value="CysZ/EI24"/>
</dbReference>
<organism evidence="6 7">
    <name type="scientific">Piscinibacter gummiphilus</name>
    <dbReference type="NCBI Taxonomy" id="946333"/>
    <lineage>
        <taxon>Bacteria</taxon>
        <taxon>Pseudomonadati</taxon>
        <taxon>Pseudomonadota</taxon>
        <taxon>Betaproteobacteria</taxon>
        <taxon>Burkholderiales</taxon>
        <taxon>Sphaerotilaceae</taxon>
        <taxon>Piscinibacter</taxon>
    </lineage>
</organism>
<protein>
    <submittedName>
        <fullName evidence="6">EI24 domain-containing protein</fullName>
    </submittedName>
</protein>
<keyword evidence="2 5" id="KW-0812">Transmembrane</keyword>
<dbReference type="Proteomes" id="UP001303946">
    <property type="component" value="Chromosome"/>
</dbReference>
<dbReference type="RefSeq" id="WP_316699351.1">
    <property type="nucleotide sequence ID" value="NZ_CP136336.1"/>
</dbReference>
<keyword evidence="7" id="KW-1185">Reference proteome</keyword>
<evidence type="ECO:0000313" key="6">
    <source>
        <dbReference type="EMBL" id="WOB06734.1"/>
    </source>
</evidence>
<feature type="transmembrane region" description="Helical" evidence="5">
    <location>
        <begin position="19"/>
        <end position="38"/>
    </location>
</feature>
<comment type="subcellular location">
    <subcellularLocation>
        <location evidence="1">Membrane</location>
        <topology evidence="1">Multi-pass membrane protein</topology>
    </subcellularLocation>
</comment>
<evidence type="ECO:0000256" key="4">
    <source>
        <dbReference type="ARBA" id="ARBA00023136"/>
    </source>
</evidence>
<evidence type="ECO:0000256" key="3">
    <source>
        <dbReference type="ARBA" id="ARBA00022989"/>
    </source>
</evidence>
<feature type="transmembrane region" description="Helical" evidence="5">
    <location>
        <begin position="128"/>
        <end position="148"/>
    </location>
</feature>
<sequence>MRSVIDAAWRAAAYCVHPLVIGLSVLPLVLTCGVAYLLARAYWEPAIDGVRAAFESWALLAVLFKWLEAIGLLGLKSVLAPLVVVFLATPVIVFFSLLAVAVLMAPFMLKLVARRRFPALELRRGGSFMGSLFVSVSATFIAAVAMVVSIPFWLVPPVALVVPPLIWGWLTYRVMSYDMLVDHASQDERRTVVQKHRVVLLVMGVLSGYLGAAPSLLWVSGVMFVAFAPVLVPIAIWVYTLVFAFSALWFAHYLLAALQAHRLAEGSLKAEAAVIEALPKPVDESPGVVR</sequence>
<accession>A0ABZ0CW47</accession>
<evidence type="ECO:0000256" key="2">
    <source>
        <dbReference type="ARBA" id="ARBA00022692"/>
    </source>
</evidence>
<feature type="transmembrane region" description="Helical" evidence="5">
    <location>
        <begin position="154"/>
        <end position="172"/>
    </location>
</feature>
<proteinExistence type="predicted"/>
<gene>
    <name evidence="6" type="ORF">RXV79_17600</name>
</gene>
<reference evidence="6 7" key="1">
    <citation type="submission" date="2023-10" db="EMBL/GenBank/DDBJ databases">
        <title>Bacteria for the degradation of biodegradable plastic PBAT(Polybutylene adipate terephthalate).</title>
        <authorList>
            <person name="Weon H.-Y."/>
            <person name="Yeon J."/>
        </authorList>
    </citation>
    <scope>NUCLEOTIDE SEQUENCE [LARGE SCALE GENOMIC DNA]</scope>
    <source>
        <strain evidence="6 7">SBD 7-3</strain>
    </source>
</reference>
<feature type="transmembrane region" description="Helical" evidence="5">
    <location>
        <begin position="79"/>
        <end position="107"/>
    </location>
</feature>
<evidence type="ECO:0000256" key="1">
    <source>
        <dbReference type="ARBA" id="ARBA00004141"/>
    </source>
</evidence>
<keyword evidence="4 5" id="KW-0472">Membrane</keyword>
<dbReference type="EMBL" id="CP136336">
    <property type="protein sequence ID" value="WOB06734.1"/>
    <property type="molecule type" value="Genomic_DNA"/>
</dbReference>